<sequence length="1422" mass="154993">MEPKPPPPDPTSPSSPPATGPAVAASEGSPAGGDGGAEGDEAGGFSAGLEPLWSLLFGDPAELEPMWSPPREFGVGAEFAAPDPEAEADVDDAEGPWDGAPWRSTGVVAGEGPATCTTTLLNPTQAAGFSEFSIAASDTTTAISQGVVLEVMPIHSGPDSYSPVPSPSCSPIPVALEERAPVVIPGWEPALPLAVASSEAKLEEGTLECTLNSVPSSDRPDLGAEDGPKDWSSLLKVSSGSMPVIDMAATERPGDNAANCSMCKSDMATGDGTPLQRSPRIVAIKTKADVASLEQEIESSRASKHRLAVSRQSSISEGSQQPVCARLFEETTVASGKPVRLINGVKPQGSPEIIAIHSSSTDVVVALPVVSKRSLKNKVVSIKTKANATSLEQEIESSRASKHCLAVSQQSSISDGSQQPVSARLFEETTVASGKPVHFPDGVKPQGSPENVAIHSSSTDVVVALPVVSKRSLKNKVVSSSPRKTRSSSKVVVNSNRVSAVSPVMNCVPAVHKASSSIPPRKHKLASEKCLPNLERVDAVLHNSGLMSANKAVHGMPLEVEAASSQPPKAKQPRISLGKCSLSLKRTENSSSSICELPMVTVTSAPEDKPTSAPENKPLDTHCTDSEMVDSMDGSYFFVGDAVPDEEAQKRWPHRYRSNHCLLKKDKRSNTQTVSNAGKAVVDVKCHYLEASICGSTLCIGDCAFIKGLEGKPHYIGRLLEFFETTADEYYFTVQWFFRSEDTVMEDQAQSHDPRRLFYSDMKDDNLLDCIVSKVTIVPVSLSLNEKSWSIPSFHYYYDMKYSLDYSTFSTMEMGDPNDTLHSHYTSSNNVKRNDFTEKQKSPTPEMRELSLLDLYCGCGGMSTGLCLGARVGGVNLVARWAVDGDEVACESFRLNHPGTRVRNETTNDFLELLKEWDKLCKTYVKPCSKVKSHSNVPTQSSNGTPDCSTFSTEEFEVWKLVDICFGDPNGVRKRGLYLKVRWKGYGPNDDTWEPMEGLKNCKDAIRDFVIEGHKKKILPIPGDVDVICGGPPCQGISGYNRNREFDAPFNCERNKQIIVFMDVIQFLKPKYIYMENVLDILKFADATLARYALSRLVAMHYQAKLGIMAAGCYGLPQFRMRVFLVGCHPKEKLPPFPLPTHEAIVKNGCPLAFERNLVGWPDSMPMQLEKPIVLEDALSDLPEVENGEKREEMLYVKGPQTEFQRYIRSFNSEVIGSKAHVTKVSKSKLYDHRPRALDDDNYLRVLQIPKKKGANFRDLPGVIVGPDNIARLDPTKERILLPSGNPLVIDCVLTYENGKSLRPYGRLWWDEVVGTVLTCPNARIQALIHPAQDRLLTIRESARLQGFPDSFRFRGTVKDRYRQIGNAVAVPVGRALGYALAMAYLNKTGDDPLMVLPPKFAFSHDVQGLSSVNGLHGRPIG</sequence>
<dbReference type="FunFam" id="3.90.120.10:FF:000003">
    <property type="entry name" value="DNA (cytosine-5)-methyltransferase 1"/>
    <property type="match status" value="1"/>
</dbReference>
<dbReference type="EC" id="2.1.1.37" evidence="10"/>
<dbReference type="SUPFAM" id="SSF53335">
    <property type="entry name" value="S-adenosyl-L-methionine-dependent methyltransferases"/>
    <property type="match status" value="1"/>
</dbReference>
<evidence type="ECO:0000313" key="15">
    <source>
        <dbReference type="Proteomes" id="UP000604825"/>
    </source>
</evidence>
<dbReference type="InterPro" id="IPR029063">
    <property type="entry name" value="SAM-dependent_MTases_sf"/>
</dbReference>
<organism evidence="14 15">
    <name type="scientific">Miscanthus lutarioriparius</name>
    <dbReference type="NCBI Taxonomy" id="422564"/>
    <lineage>
        <taxon>Eukaryota</taxon>
        <taxon>Viridiplantae</taxon>
        <taxon>Streptophyta</taxon>
        <taxon>Embryophyta</taxon>
        <taxon>Tracheophyta</taxon>
        <taxon>Spermatophyta</taxon>
        <taxon>Magnoliopsida</taxon>
        <taxon>Liliopsida</taxon>
        <taxon>Poales</taxon>
        <taxon>Poaceae</taxon>
        <taxon>PACMAD clade</taxon>
        <taxon>Panicoideae</taxon>
        <taxon>Andropogonodae</taxon>
        <taxon>Andropogoneae</taxon>
        <taxon>Saccharinae</taxon>
        <taxon>Miscanthus</taxon>
    </lineage>
</organism>
<dbReference type="InterPro" id="IPR031303">
    <property type="entry name" value="C5_meth_CS"/>
</dbReference>
<protein>
    <recommendedName>
        <fullName evidence="10">Cytosine-specific methyltransferase</fullName>
        <ecNumber evidence="10">2.1.1.37</ecNumber>
    </recommendedName>
</protein>
<dbReference type="FunFam" id="3.40.50.150:FF:000143">
    <property type="entry name" value="DNA (cytosine-5)-methyltransferase 1"/>
    <property type="match status" value="1"/>
</dbReference>
<dbReference type="InterPro" id="IPR001025">
    <property type="entry name" value="BAH_dom"/>
</dbReference>
<evidence type="ECO:0000313" key="14">
    <source>
        <dbReference type="EMBL" id="CAD6272529.1"/>
    </source>
</evidence>
<feature type="compositionally biased region" description="Low complexity" evidence="11">
    <location>
        <begin position="20"/>
        <end position="29"/>
    </location>
</feature>
<dbReference type="InterPro" id="IPR001525">
    <property type="entry name" value="C5_MeTfrase"/>
</dbReference>
<dbReference type="Gene3D" id="3.40.50.150">
    <property type="entry name" value="Vaccinia Virus protein VP39"/>
    <property type="match status" value="1"/>
</dbReference>
<dbReference type="GO" id="GO:0003682">
    <property type="term" value="F:chromatin binding"/>
    <property type="evidence" value="ECO:0007669"/>
    <property type="project" value="InterPro"/>
</dbReference>
<evidence type="ECO:0000256" key="7">
    <source>
        <dbReference type="ARBA" id="ARBA00047422"/>
    </source>
</evidence>
<dbReference type="SUPFAM" id="SSF54160">
    <property type="entry name" value="Chromo domain-like"/>
    <property type="match status" value="1"/>
</dbReference>
<dbReference type="EMBL" id="CAJGYO010000016">
    <property type="protein sequence ID" value="CAD6272529.1"/>
    <property type="molecule type" value="Genomic_DNA"/>
</dbReference>
<dbReference type="NCBIfam" id="TIGR00675">
    <property type="entry name" value="dcm"/>
    <property type="match status" value="1"/>
</dbReference>
<evidence type="ECO:0000259" key="12">
    <source>
        <dbReference type="PROSITE" id="PS50013"/>
    </source>
</evidence>
<dbReference type="Pfam" id="PF00145">
    <property type="entry name" value="DNA_methylase"/>
    <property type="match status" value="1"/>
</dbReference>
<evidence type="ECO:0000256" key="1">
    <source>
        <dbReference type="ARBA" id="ARBA00004123"/>
    </source>
</evidence>
<dbReference type="PROSITE" id="PS00095">
    <property type="entry name" value="C5_MTASE_2"/>
    <property type="match status" value="1"/>
</dbReference>
<dbReference type="Pfam" id="PF01426">
    <property type="entry name" value="BAH"/>
    <property type="match status" value="1"/>
</dbReference>
<dbReference type="InterPro" id="IPR050390">
    <property type="entry name" value="C5-Methyltransferase"/>
</dbReference>
<keyword evidence="4 8" id="KW-0949">S-adenosyl-L-methionine</keyword>
<feature type="region of interest" description="Disordered" evidence="11">
    <location>
        <begin position="1"/>
        <end position="47"/>
    </location>
</feature>
<dbReference type="PROSITE" id="PS00598">
    <property type="entry name" value="CHROMO_1"/>
    <property type="match status" value="1"/>
</dbReference>
<dbReference type="InterPro" id="IPR043151">
    <property type="entry name" value="BAH_sf"/>
</dbReference>
<dbReference type="InterPro" id="IPR016197">
    <property type="entry name" value="Chromo-like_dom_sf"/>
</dbReference>
<dbReference type="PANTHER" id="PTHR10629">
    <property type="entry name" value="CYTOSINE-SPECIFIC METHYLTRANSFERASE"/>
    <property type="match status" value="1"/>
</dbReference>
<comment type="caution">
    <text evidence="14">The sequence shown here is derived from an EMBL/GenBank/DDBJ whole genome shotgun (WGS) entry which is preliminary data.</text>
</comment>
<dbReference type="PROSITE" id="PS51038">
    <property type="entry name" value="BAH"/>
    <property type="match status" value="1"/>
</dbReference>
<keyword evidence="6" id="KW-0539">Nucleus</keyword>
<reference evidence="14" key="1">
    <citation type="submission" date="2020-10" db="EMBL/GenBank/DDBJ databases">
        <authorList>
            <person name="Han B."/>
            <person name="Lu T."/>
            <person name="Zhao Q."/>
            <person name="Huang X."/>
            <person name="Zhao Y."/>
        </authorList>
    </citation>
    <scope>NUCLEOTIDE SEQUENCE</scope>
</reference>
<dbReference type="GO" id="GO:0044027">
    <property type="term" value="P:negative regulation of gene expression via chromosomal CpG island methylation"/>
    <property type="evidence" value="ECO:0007669"/>
    <property type="project" value="TreeGrafter"/>
</dbReference>
<evidence type="ECO:0000256" key="10">
    <source>
        <dbReference type="RuleBase" id="RU000417"/>
    </source>
</evidence>
<dbReference type="PRINTS" id="PR00105">
    <property type="entry name" value="C5METTRFRASE"/>
</dbReference>
<dbReference type="PROSITE" id="PS51679">
    <property type="entry name" value="SAM_MT_C5"/>
    <property type="match status" value="1"/>
</dbReference>
<keyword evidence="5" id="KW-0238">DNA-binding</keyword>
<evidence type="ECO:0000256" key="3">
    <source>
        <dbReference type="ARBA" id="ARBA00022679"/>
    </source>
</evidence>
<dbReference type="InterPro" id="IPR000953">
    <property type="entry name" value="Chromo/chromo_shadow_dom"/>
</dbReference>
<dbReference type="SMART" id="SM00298">
    <property type="entry name" value="CHROMO"/>
    <property type="match status" value="1"/>
</dbReference>
<comment type="catalytic activity">
    <reaction evidence="7 10">
        <text>a 2'-deoxycytidine in DNA + S-adenosyl-L-methionine = a 5-methyl-2'-deoxycytidine in DNA + S-adenosyl-L-homocysteine + H(+)</text>
        <dbReference type="Rhea" id="RHEA:13681"/>
        <dbReference type="Rhea" id="RHEA-COMP:11369"/>
        <dbReference type="Rhea" id="RHEA-COMP:11370"/>
        <dbReference type="ChEBI" id="CHEBI:15378"/>
        <dbReference type="ChEBI" id="CHEBI:57856"/>
        <dbReference type="ChEBI" id="CHEBI:59789"/>
        <dbReference type="ChEBI" id="CHEBI:85452"/>
        <dbReference type="ChEBI" id="CHEBI:85454"/>
        <dbReference type="EC" id="2.1.1.37"/>
    </reaction>
</comment>
<feature type="active site" evidence="8">
    <location>
        <position position="1034"/>
    </location>
</feature>
<feature type="domain" description="Chromo" evidence="12">
    <location>
        <begin position="956"/>
        <end position="1009"/>
    </location>
</feature>
<dbReference type="PANTHER" id="PTHR10629:SF34">
    <property type="entry name" value="DNA (CYTOSINE-5)-METHYLTRANSFERASE CMT2"/>
    <property type="match status" value="1"/>
</dbReference>
<gene>
    <name evidence="14" type="ORF">NCGR_LOCUS55804</name>
</gene>
<dbReference type="OrthoDB" id="5376140at2759"/>
<dbReference type="Proteomes" id="UP000604825">
    <property type="component" value="Unassembled WGS sequence"/>
</dbReference>
<dbReference type="Gene3D" id="2.30.30.490">
    <property type="match status" value="1"/>
</dbReference>
<dbReference type="GO" id="GO:0003886">
    <property type="term" value="F:DNA (cytosine-5-)-methyltransferase activity"/>
    <property type="evidence" value="ECO:0007669"/>
    <property type="project" value="UniProtKB-EC"/>
</dbReference>
<keyword evidence="3 8" id="KW-0808">Transferase</keyword>
<dbReference type="InterPro" id="IPR023780">
    <property type="entry name" value="Chromo_domain"/>
</dbReference>
<dbReference type="GO" id="GO:0005634">
    <property type="term" value="C:nucleus"/>
    <property type="evidence" value="ECO:0007669"/>
    <property type="project" value="UniProtKB-SubCell"/>
</dbReference>
<dbReference type="Gene3D" id="3.90.120.10">
    <property type="entry name" value="DNA Methylase, subunit A, domain 2"/>
    <property type="match status" value="1"/>
</dbReference>
<evidence type="ECO:0000256" key="11">
    <source>
        <dbReference type="SAM" id="MobiDB-lite"/>
    </source>
</evidence>
<evidence type="ECO:0000256" key="5">
    <source>
        <dbReference type="ARBA" id="ARBA00023125"/>
    </source>
</evidence>
<proteinExistence type="inferred from homology"/>
<evidence type="ECO:0000256" key="9">
    <source>
        <dbReference type="RuleBase" id="RU000416"/>
    </source>
</evidence>
<evidence type="ECO:0000256" key="6">
    <source>
        <dbReference type="ARBA" id="ARBA00023242"/>
    </source>
</evidence>
<name>A0A811RPN5_9POAL</name>
<evidence type="ECO:0000256" key="4">
    <source>
        <dbReference type="ARBA" id="ARBA00022691"/>
    </source>
</evidence>
<evidence type="ECO:0000256" key="2">
    <source>
        <dbReference type="ARBA" id="ARBA00022603"/>
    </source>
</evidence>
<keyword evidence="2 8" id="KW-0489">Methyltransferase</keyword>
<dbReference type="Pfam" id="PF00385">
    <property type="entry name" value="Chromo"/>
    <property type="match status" value="1"/>
</dbReference>
<dbReference type="CDD" id="cd18635">
    <property type="entry name" value="CD_CMT3_like"/>
    <property type="match status" value="1"/>
</dbReference>
<keyword evidence="15" id="KW-1185">Reference proteome</keyword>
<accession>A0A811RPN5</accession>
<dbReference type="InterPro" id="IPR023779">
    <property type="entry name" value="Chromodomain_CS"/>
</dbReference>
<comment type="similarity">
    <text evidence="8 9">Belongs to the class I-like SAM-binding methyltransferase superfamily. C5-methyltransferase family.</text>
</comment>
<dbReference type="PROSITE" id="PS00094">
    <property type="entry name" value="C5_MTASE_1"/>
    <property type="match status" value="1"/>
</dbReference>
<dbReference type="SMART" id="SM00439">
    <property type="entry name" value="BAH"/>
    <property type="match status" value="1"/>
</dbReference>
<feature type="compositionally biased region" description="Pro residues" evidence="11">
    <location>
        <begin position="1"/>
        <end position="19"/>
    </location>
</feature>
<comment type="subcellular location">
    <subcellularLocation>
        <location evidence="1">Nucleus</location>
    </subcellularLocation>
</comment>
<dbReference type="GO" id="GO:0032259">
    <property type="term" value="P:methylation"/>
    <property type="evidence" value="ECO:0007669"/>
    <property type="project" value="UniProtKB-KW"/>
</dbReference>
<dbReference type="InterPro" id="IPR018117">
    <property type="entry name" value="C5_DNA_meth_AS"/>
</dbReference>
<evidence type="ECO:0000259" key="13">
    <source>
        <dbReference type="PROSITE" id="PS51038"/>
    </source>
</evidence>
<dbReference type="PROSITE" id="PS50013">
    <property type="entry name" value="CHROMO_2"/>
    <property type="match status" value="1"/>
</dbReference>
<dbReference type="GO" id="GO:0003677">
    <property type="term" value="F:DNA binding"/>
    <property type="evidence" value="ECO:0007669"/>
    <property type="project" value="UniProtKB-KW"/>
</dbReference>
<evidence type="ECO:0000256" key="8">
    <source>
        <dbReference type="PROSITE-ProRule" id="PRU01016"/>
    </source>
</evidence>
<feature type="domain" description="BAH" evidence="13">
    <location>
        <begin position="696"/>
        <end position="813"/>
    </location>
</feature>